<sequence>MRLSPLAGVVRRLAPSLVILLLVGCGDGNEVGDVSLGLFTTKDIKIESLTDPKVPGVTCHLSNIDADLDLADPSDTSLACRQTGPITPDMLTDIDTSPDGELLYRRSQSVLFKSLKLRRIYDAESQTLLYLAYSTKETSGSFKHALSSVPLWGTQAWQAPASP</sequence>
<gene>
    <name evidence="1" type="primary">creA</name>
    <name evidence="1" type="ORF">BEI_2986</name>
</gene>
<keyword evidence="2" id="KW-1185">Reference proteome</keyword>
<protein>
    <submittedName>
        <fullName evidence="1">Conserved uncharacterized protein CreA</fullName>
    </submittedName>
</protein>
<dbReference type="PROSITE" id="PS51257">
    <property type="entry name" value="PROKAR_LIPOPROTEIN"/>
    <property type="match status" value="1"/>
</dbReference>
<evidence type="ECO:0000313" key="1">
    <source>
        <dbReference type="EMBL" id="ATJ83973.1"/>
    </source>
</evidence>
<accession>A0A291PAP6</accession>
<dbReference type="RefSeq" id="WP_097790224.1">
    <property type="nucleotide sequence ID" value="NZ_BAAADT010000018.1"/>
</dbReference>
<dbReference type="PIRSF" id="PIRSF003174">
    <property type="entry name" value="CreA"/>
    <property type="match status" value="1"/>
</dbReference>
<proteinExistence type="predicted"/>
<name>A0A291PAP6_9GAMM</name>
<dbReference type="InterPro" id="IPR010292">
    <property type="entry name" value="Uncharacterised_CreA"/>
</dbReference>
<dbReference type="Pfam" id="PF05981">
    <property type="entry name" value="CreA"/>
    <property type="match status" value="1"/>
</dbReference>
<reference evidence="1 2" key="1">
    <citation type="journal article" date="2017" name="Sci. Rep.">
        <title>Revealing the Saline Adaptation Strategies of the Halophilic Bacterium Halomonas beimenensis through High-throughput Omics and Transposon Mutagenesis Approaches.</title>
        <authorList>
            <person name="Chen Y.H."/>
            <person name="Lin S.S."/>
            <person name="Shyu Y.T."/>
        </authorList>
    </citation>
    <scope>NUCLEOTIDE SEQUENCE [LARGE SCALE GENOMIC DNA]</scope>
    <source>
        <strain evidence="1 2">NTU-111</strain>
    </source>
</reference>
<dbReference type="OrthoDB" id="9788409at2"/>
<dbReference type="Proteomes" id="UP000219993">
    <property type="component" value="Chromosome"/>
</dbReference>
<dbReference type="GO" id="GO:0005829">
    <property type="term" value="C:cytosol"/>
    <property type="evidence" value="ECO:0007669"/>
    <property type="project" value="TreeGrafter"/>
</dbReference>
<dbReference type="EMBL" id="CP021435">
    <property type="protein sequence ID" value="ATJ83973.1"/>
    <property type="molecule type" value="Genomic_DNA"/>
</dbReference>
<dbReference type="PANTHER" id="PTHR37952">
    <property type="match status" value="1"/>
</dbReference>
<dbReference type="PANTHER" id="PTHR37952:SF2">
    <property type="entry name" value="PROTEIN CREA"/>
    <property type="match status" value="1"/>
</dbReference>
<dbReference type="AlphaFoldDB" id="A0A291PAP6"/>
<evidence type="ECO:0000313" key="2">
    <source>
        <dbReference type="Proteomes" id="UP000219993"/>
    </source>
</evidence>
<dbReference type="KEGG" id="hbe:BEI_2986"/>
<organism evidence="1 2">
    <name type="scientific">Halomonas beimenensis</name>
    <dbReference type="NCBI Taxonomy" id="475662"/>
    <lineage>
        <taxon>Bacteria</taxon>
        <taxon>Pseudomonadati</taxon>
        <taxon>Pseudomonadota</taxon>
        <taxon>Gammaproteobacteria</taxon>
        <taxon>Oceanospirillales</taxon>
        <taxon>Halomonadaceae</taxon>
        <taxon>Halomonas</taxon>
    </lineage>
</organism>